<feature type="region of interest" description="Disordered" evidence="1">
    <location>
        <begin position="417"/>
        <end position="441"/>
    </location>
</feature>
<feature type="non-terminal residue" evidence="2">
    <location>
        <position position="1"/>
    </location>
</feature>
<accession>A0ABQ6M3X2</accession>
<proteinExistence type="predicted"/>
<evidence type="ECO:0000313" key="3">
    <source>
        <dbReference type="Proteomes" id="UP001165060"/>
    </source>
</evidence>
<reference evidence="2 3" key="1">
    <citation type="journal article" date="2023" name="Commun. Biol.">
        <title>Genome analysis of Parmales, the sister group of diatoms, reveals the evolutionary specialization of diatoms from phago-mixotrophs to photoautotrophs.</title>
        <authorList>
            <person name="Ban H."/>
            <person name="Sato S."/>
            <person name="Yoshikawa S."/>
            <person name="Yamada K."/>
            <person name="Nakamura Y."/>
            <person name="Ichinomiya M."/>
            <person name="Sato N."/>
            <person name="Blanc-Mathieu R."/>
            <person name="Endo H."/>
            <person name="Kuwata A."/>
            <person name="Ogata H."/>
        </authorList>
    </citation>
    <scope>NUCLEOTIDE SEQUENCE [LARGE SCALE GENOMIC DNA]</scope>
</reference>
<keyword evidence="3" id="KW-1185">Reference proteome</keyword>
<comment type="caution">
    <text evidence="2">The sequence shown here is derived from an EMBL/GenBank/DDBJ whole genome shotgun (WGS) entry which is preliminary data.</text>
</comment>
<gene>
    <name evidence="2" type="ORF">TeGR_g14105</name>
</gene>
<organism evidence="2 3">
    <name type="scientific">Tetraparma gracilis</name>
    <dbReference type="NCBI Taxonomy" id="2962635"/>
    <lineage>
        <taxon>Eukaryota</taxon>
        <taxon>Sar</taxon>
        <taxon>Stramenopiles</taxon>
        <taxon>Ochrophyta</taxon>
        <taxon>Bolidophyceae</taxon>
        <taxon>Parmales</taxon>
        <taxon>Triparmaceae</taxon>
        <taxon>Tetraparma</taxon>
    </lineage>
</organism>
<protein>
    <submittedName>
        <fullName evidence="2">Uncharacterized protein</fullName>
    </submittedName>
</protein>
<evidence type="ECO:0000256" key="1">
    <source>
        <dbReference type="SAM" id="MobiDB-lite"/>
    </source>
</evidence>
<evidence type="ECO:0000313" key="2">
    <source>
        <dbReference type="EMBL" id="GMI19025.1"/>
    </source>
</evidence>
<name>A0ABQ6M3X2_9STRA</name>
<sequence>DKVASQAQPPPSPALRSLAAGFVVQSLCERPPKHTRLAVDRFLKQGVELPSAALSRAAFMAAEEDDLPRAERFVKMAEERWYDEDEDGDGLSEAAPPHPLCPFASGAAAYLKLSQYESAVSCLSKHLSEQDWEDFRLLNHVLKGALVDTAPLPPKRPRGRHAKAKEQEMTVLQLKRLTFTSPGEPETTRKRRQEVAITLADTLARSRMKRINLKNVLCLCELLLSAGEYAKCLRVFGKVSKMAYMPGHEIQLLALHAFEAAAQSPAGEREEAAMNVLRKLNQLKTAEENESVVEKLLKERGAGAEVEDDDGGQYCDDYNDDRQERLFLPLPMNPRFVFDTMAFCIDGGRKNYCEDIIRMMEANIRIPQRVIEVYKARVVEMEDDVVEEDVAAWSGGDTDWGADDDDDTFFAMEDDGDYFAQGDDAGEGRKEAGEGVGEGLK</sequence>
<dbReference type="Proteomes" id="UP001165060">
    <property type="component" value="Unassembled WGS sequence"/>
</dbReference>
<dbReference type="EMBL" id="BRYB01004962">
    <property type="protein sequence ID" value="GMI19025.1"/>
    <property type="molecule type" value="Genomic_DNA"/>
</dbReference>